<keyword evidence="1" id="KW-0812">Transmembrane</keyword>
<feature type="transmembrane region" description="Helical" evidence="1">
    <location>
        <begin position="59"/>
        <end position="83"/>
    </location>
</feature>
<dbReference type="RefSeq" id="WP_132313121.1">
    <property type="nucleotide sequence ID" value="NZ_SMAR01000027.1"/>
</dbReference>
<feature type="transmembrane region" description="Helical" evidence="1">
    <location>
        <begin position="123"/>
        <end position="149"/>
    </location>
</feature>
<name>A0A4V2V3S7_9HYPH</name>
<feature type="domain" description="HTH LytTR-type" evidence="2">
    <location>
        <begin position="180"/>
        <end position="276"/>
    </location>
</feature>
<dbReference type="OrthoDB" id="7028951at2"/>
<keyword evidence="1" id="KW-0472">Membrane</keyword>
<dbReference type="EMBL" id="SMAR01000027">
    <property type="protein sequence ID" value="TCT35265.1"/>
    <property type="molecule type" value="Genomic_DNA"/>
</dbReference>
<protein>
    <submittedName>
        <fullName evidence="3">LytTR family transcriptional regulator</fullName>
    </submittedName>
</protein>
<dbReference type="SMART" id="SM00850">
    <property type="entry name" value="LytTR"/>
    <property type="match status" value="1"/>
</dbReference>
<feature type="transmembrane region" description="Helical" evidence="1">
    <location>
        <begin position="28"/>
        <end position="47"/>
    </location>
</feature>
<keyword evidence="1" id="KW-1133">Transmembrane helix</keyword>
<comment type="caution">
    <text evidence="3">The sequence shown here is derived from an EMBL/GenBank/DDBJ whole genome shotgun (WGS) entry which is preliminary data.</text>
</comment>
<organism evidence="3 4">
    <name type="scientific">Martelella mediterranea</name>
    <dbReference type="NCBI Taxonomy" id="293089"/>
    <lineage>
        <taxon>Bacteria</taxon>
        <taxon>Pseudomonadati</taxon>
        <taxon>Pseudomonadota</taxon>
        <taxon>Alphaproteobacteria</taxon>
        <taxon>Hyphomicrobiales</taxon>
        <taxon>Aurantimonadaceae</taxon>
        <taxon>Martelella</taxon>
    </lineage>
</organism>
<dbReference type="GO" id="GO:0003677">
    <property type="term" value="F:DNA binding"/>
    <property type="evidence" value="ECO:0007669"/>
    <property type="project" value="InterPro"/>
</dbReference>
<evidence type="ECO:0000313" key="4">
    <source>
        <dbReference type="Proteomes" id="UP000295097"/>
    </source>
</evidence>
<feature type="transmembrane region" description="Helical" evidence="1">
    <location>
        <begin position="95"/>
        <end position="117"/>
    </location>
</feature>
<proteinExistence type="predicted"/>
<gene>
    <name evidence="3" type="ORF">EDC90_10272</name>
</gene>
<evidence type="ECO:0000256" key="1">
    <source>
        <dbReference type="SAM" id="Phobius"/>
    </source>
</evidence>
<keyword evidence="4" id="KW-1185">Reference proteome</keyword>
<accession>A0A4V2V3S7</accession>
<dbReference type="Proteomes" id="UP000295097">
    <property type="component" value="Unassembled WGS sequence"/>
</dbReference>
<evidence type="ECO:0000313" key="3">
    <source>
        <dbReference type="EMBL" id="TCT35265.1"/>
    </source>
</evidence>
<reference evidence="3 4" key="1">
    <citation type="submission" date="2019-03" db="EMBL/GenBank/DDBJ databases">
        <title>Freshwater and sediment microbial communities from various areas in North America, analyzing microbe dynamics in response to fracking.</title>
        <authorList>
            <person name="Lamendella R."/>
        </authorList>
    </citation>
    <scope>NUCLEOTIDE SEQUENCE [LARGE SCALE GENOMIC DNA]</scope>
    <source>
        <strain evidence="3 4">175.2</strain>
    </source>
</reference>
<evidence type="ECO:0000259" key="2">
    <source>
        <dbReference type="PROSITE" id="PS50930"/>
    </source>
</evidence>
<dbReference type="AlphaFoldDB" id="A0A4V2V3S7"/>
<dbReference type="InterPro" id="IPR007492">
    <property type="entry name" value="LytTR_DNA-bd_dom"/>
</dbReference>
<dbReference type="Gene3D" id="2.40.50.1020">
    <property type="entry name" value="LytTr DNA-binding domain"/>
    <property type="match status" value="1"/>
</dbReference>
<dbReference type="Pfam" id="PF04397">
    <property type="entry name" value="LytTR"/>
    <property type="match status" value="1"/>
</dbReference>
<dbReference type="PROSITE" id="PS50930">
    <property type="entry name" value="HTH_LYTTR"/>
    <property type="match status" value="1"/>
</dbReference>
<sequence length="278" mass="30247">MNETPENFVVRSGLHFALREMRRDFSSWRTYGLLTIVILILAWSGPFGTLSEFAFAERLVYWVAVVCLTYGAAHFFGNWAGWYLRSHKVPAPLHFVLITAAAGLASTVAVIPVTILVSGTDAILPGALFSTAYHAFLVAAAVVAAMMLLGENEQRTEKAVDVVAADEKATLLSTPRLVARLPLQKRGRLLSVSVSDHYVDVVTSAGREMLLMRLKDAIDETAPVEGLRIHRSHWVALEAVAEVAREDGRIVVVTSAGARLPVSRTYLPALREAGLTPG</sequence>